<dbReference type="Proteomes" id="UP000013243">
    <property type="component" value="Chromosome"/>
</dbReference>
<name>A0A1B1A040_9RHOB</name>
<protein>
    <recommendedName>
        <fullName evidence="3">Mu-like prophage I protein</fullName>
    </recommendedName>
</protein>
<reference evidence="1 2" key="1">
    <citation type="journal article" date="2016" name="ISME J.">
        <title>Global occurrence and heterogeneity of the Roseobacter-clade species Ruegeria mobilis.</title>
        <authorList>
            <person name="Sonnenschein E."/>
            <person name="Gram L."/>
        </authorList>
    </citation>
    <scope>NUCLEOTIDE SEQUENCE [LARGE SCALE GENOMIC DNA]</scope>
    <source>
        <strain evidence="1 2">F1926</strain>
    </source>
</reference>
<dbReference type="KEGG" id="rmb:K529_003905"/>
<dbReference type="Pfam" id="PF10123">
    <property type="entry name" value="Mu-like_Pro"/>
    <property type="match status" value="1"/>
</dbReference>
<proteinExistence type="predicted"/>
<dbReference type="PIRSF" id="PIRSF016624">
    <property type="entry name" value="Mu_prophg_I"/>
    <property type="match status" value="1"/>
</dbReference>
<dbReference type="InterPro" id="IPR012106">
    <property type="entry name" value="Phage_Mu_Gp1"/>
</dbReference>
<gene>
    <name evidence="1" type="ORF">K529_003905</name>
</gene>
<accession>A0A1B1A040</accession>
<dbReference type="AlphaFoldDB" id="A0A1B1A040"/>
<evidence type="ECO:0000313" key="1">
    <source>
        <dbReference type="EMBL" id="ANP39901.1"/>
    </source>
</evidence>
<organism evidence="1 2">
    <name type="scientific">Tritonibacter mobilis F1926</name>
    <dbReference type="NCBI Taxonomy" id="1265309"/>
    <lineage>
        <taxon>Bacteria</taxon>
        <taxon>Pseudomonadati</taxon>
        <taxon>Pseudomonadota</taxon>
        <taxon>Alphaproteobacteria</taxon>
        <taxon>Rhodobacterales</taxon>
        <taxon>Paracoccaceae</taxon>
        <taxon>Tritonibacter</taxon>
    </lineage>
</organism>
<dbReference type="EMBL" id="CP015230">
    <property type="protein sequence ID" value="ANP39901.1"/>
    <property type="molecule type" value="Genomic_DNA"/>
</dbReference>
<sequence>MMAAQDLPSPPEGAEVPEWIQLTPAGRFETFDARGPYEVTDPQAVIEASFAARGEIEIDVNHASFTAAKAGGEAPARGWIVEMQAREDGIWGKVRWTKEGARLVADQAYRRISPVFRLAHPGSNRVVAILNASLVNRQNLRGLAALNFEEEERMSFLKQLAGVLDLGADATEEQVATAVNKLKEDGGGATAAQSQLDEVATILGVDAGGDVVAAAKATAVGAPDAVALQSALTEMQDTIAAQAEQIAGLQGGASKDKAEAFVDGEIQKGRFIPKALRDHYISMHQEDPERVEKEIAGMPMLNGVHVAHLTPPSTDGSIAMNAEQSQAAKLLGLSAEDYQTVLDEERKAQEGF</sequence>
<dbReference type="STRING" id="1265309.K529_003905"/>
<evidence type="ECO:0008006" key="3">
    <source>
        <dbReference type="Google" id="ProtNLM"/>
    </source>
</evidence>
<evidence type="ECO:0000313" key="2">
    <source>
        <dbReference type="Proteomes" id="UP000013243"/>
    </source>
</evidence>